<feature type="transmembrane region" description="Helical" evidence="6">
    <location>
        <begin position="197"/>
        <end position="216"/>
    </location>
</feature>
<dbReference type="Pfam" id="PF09678">
    <property type="entry name" value="Caa3_CtaG"/>
    <property type="match status" value="1"/>
</dbReference>
<feature type="transmembrane region" description="Helical" evidence="6">
    <location>
        <begin position="296"/>
        <end position="315"/>
    </location>
</feature>
<dbReference type="Proteomes" id="UP000318080">
    <property type="component" value="Unassembled WGS sequence"/>
</dbReference>
<evidence type="ECO:0000256" key="3">
    <source>
        <dbReference type="ARBA" id="ARBA00022692"/>
    </source>
</evidence>
<evidence type="ECO:0000313" key="8">
    <source>
        <dbReference type="EMBL" id="TQE42648.1"/>
    </source>
</evidence>
<feature type="transmembrane region" description="Helical" evidence="6">
    <location>
        <begin position="501"/>
        <end position="524"/>
    </location>
</feature>
<feature type="transmembrane region" description="Helical" evidence="6">
    <location>
        <begin position="30"/>
        <end position="53"/>
    </location>
</feature>
<feature type="transmembrane region" description="Helical" evidence="6">
    <location>
        <begin position="536"/>
        <end position="558"/>
    </location>
</feature>
<feature type="transmembrane region" description="Helical" evidence="6">
    <location>
        <begin position="570"/>
        <end position="591"/>
    </location>
</feature>
<dbReference type="PANTHER" id="PTHR34820">
    <property type="entry name" value="INNER MEMBRANE PROTEIN YEBZ"/>
    <property type="match status" value="1"/>
</dbReference>
<evidence type="ECO:0000256" key="5">
    <source>
        <dbReference type="ARBA" id="ARBA00023136"/>
    </source>
</evidence>
<protein>
    <submittedName>
        <fullName evidence="8">Copper resistance protein</fullName>
    </submittedName>
</protein>
<feature type="transmembrane region" description="Helical" evidence="6">
    <location>
        <begin position="460"/>
        <end position="480"/>
    </location>
</feature>
<feature type="transmembrane region" description="Helical" evidence="6">
    <location>
        <begin position="335"/>
        <end position="354"/>
    </location>
</feature>
<reference evidence="8 9" key="1">
    <citation type="submission" date="2019-06" db="EMBL/GenBank/DDBJ databases">
        <title>Draft genome of C. phoceense Strain 272.</title>
        <authorList>
            <person name="Pacheco L.G.C."/>
            <person name="Barberis C.M."/>
            <person name="Almuzara M.N."/>
            <person name="Traglia G.M."/>
            <person name="Santos C.S."/>
            <person name="Rocha D.J.P.G."/>
            <person name="Aguiar E.R.G.R."/>
            <person name="Vay C.A."/>
        </authorList>
    </citation>
    <scope>NUCLEOTIDE SEQUENCE [LARGE SCALE GENOMIC DNA]</scope>
    <source>
        <strain evidence="8 9">272</strain>
    </source>
</reference>
<dbReference type="STRING" id="1686286.GCA_900092335_02545"/>
<feature type="transmembrane region" description="Helical" evidence="6">
    <location>
        <begin position="228"/>
        <end position="246"/>
    </location>
</feature>
<feature type="transmembrane region" description="Helical" evidence="6">
    <location>
        <begin position="394"/>
        <end position="414"/>
    </location>
</feature>
<dbReference type="InterPro" id="IPR019108">
    <property type="entry name" value="Caa3_assmbl_CtaG-rel"/>
</dbReference>
<dbReference type="PANTHER" id="PTHR34820:SF4">
    <property type="entry name" value="INNER MEMBRANE PROTEIN YEBZ"/>
    <property type="match status" value="1"/>
</dbReference>
<feature type="transmembrane region" description="Helical" evidence="6">
    <location>
        <begin position="118"/>
        <end position="142"/>
    </location>
</feature>
<evidence type="ECO:0000256" key="2">
    <source>
        <dbReference type="ARBA" id="ARBA00022475"/>
    </source>
</evidence>
<keyword evidence="2" id="KW-1003">Cell membrane</keyword>
<feature type="transmembrane region" description="Helical" evidence="6">
    <location>
        <begin position="266"/>
        <end position="284"/>
    </location>
</feature>
<comment type="caution">
    <text evidence="8">The sequence shown here is derived from an EMBL/GenBank/DDBJ whole genome shotgun (WGS) entry which is preliminary data.</text>
</comment>
<evidence type="ECO:0000256" key="1">
    <source>
        <dbReference type="ARBA" id="ARBA00004651"/>
    </source>
</evidence>
<proteinExistence type="predicted"/>
<dbReference type="AlphaFoldDB" id="A0A540R4K2"/>
<keyword evidence="3 6" id="KW-0812">Transmembrane</keyword>
<keyword evidence="9" id="KW-1185">Reference proteome</keyword>
<dbReference type="GO" id="GO:0006825">
    <property type="term" value="P:copper ion transport"/>
    <property type="evidence" value="ECO:0007669"/>
    <property type="project" value="InterPro"/>
</dbReference>
<dbReference type="InterPro" id="IPR008457">
    <property type="entry name" value="Cu-R_CopD_dom"/>
</dbReference>
<evidence type="ECO:0000256" key="6">
    <source>
        <dbReference type="SAM" id="Phobius"/>
    </source>
</evidence>
<sequence length="682" mass="75056">MSEEQLSSQEGDGFAVASVPAARRRARGSAWIYVCIAIVAGIAAGGIASFFLADSLKALGIPDPGRVTTVGLPFVRAAAWIAMATSVGSFLASSFFISPREHDAETLNTAPLTVDGHVAKRVGALAALVTAVLAVLEVPLVLSDTTGSSFLEVLDPQLFTYAFPNISTAQVWLLTAGLAAVVGIGGLIASRWGSQPVLLVLSVLMVVPLGMEGHSASGGDHDYGTNSFLWHLIFMVLWVGGLLALLAHGRRLGPDLTMAVRRYSNLALFSVIVMVCSGLINAAIRIEWSDWFTTRYGLIIVAKSVLTLVLALFGFAHRQLTMPQLKSRPELFRRVAFVELLVMALTVGVAGTMGRTPPPPPRDPNLNSMQILLGYELSEAPSVAGLFTHFRFDILWGTLGLLLAGFYAYGVWRVRRRGLTWTWTRTAWWMAGSLGMTLFMSSELGMYIPALYSMHMLGHMVLSMVVPLLLALGAPLTLMMEAWEPGFGPHEWALAATRSRIVGFITHPAVNLVQFLFFFYILYLSFDLYEYAVSEHAGHVIMNACFLVSGYFYFWELVGPDPIPHRRPTGLRLLLLFISMPIHLYAGVYLMQLGQILGENFYLSLDLPWNPDFAYDQKMGGGIAWGFGQFPLVIVFGTLFLEWLREDRSAARRHDQKADLDGDQDLEDYNAMLARLNDEDYR</sequence>
<keyword evidence="4 6" id="KW-1133">Transmembrane helix</keyword>
<feature type="domain" description="Copper resistance protein D" evidence="7">
    <location>
        <begin position="259"/>
        <end position="352"/>
    </location>
</feature>
<name>A0A540R4K2_9CORY</name>
<feature type="transmembrane region" description="Helical" evidence="6">
    <location>
        <begin position="171"/>
        <end position="190"/>
    </location>
</feature>
<dbReference type="GO" id="GO:0005886">
    <property type="term" value="C:plasma membrane"/>
    <property type="evidence" value="ECO:0007669"/>
    <property type="project" value="UniProtKB-SubCell"/>
</dbReference>
<organism evidence="8 9">
    <name type="scientific">Corynebacterium phoceense</name>
    <dbReference type="NCBI Taxonomy" id="1686286"/>
    <lineage>
        <taxon>Bacteria</taxon>
        <taxon>Bacillati</taxon>
        <taxon>Actinomycetota</taxon>
        <taxon>Actinomycetes</taxon>
        <taxon>Mycobacteriales</taxon>
        <taxon>Corynebacteriaceae</taxon>
        <taxon>Corynebacterium</taxon>
    </lineage>
</organism>
<dbReference type="Pfam" id="PF05425">
    <property type="entry name" value="CopD"/>
    <property type="match status" value="1"/>
</dbReference>
<evidence type="ECO:0000259" key="7">
    <source>
        <dbReference type="Pfam" id="PF05425"/>
    </source>
</evidence>
<evidence type="ECO:0000313" key="9">
    <source>
        <dbReference type="Proteomes" id="UP000318080"/>
    </source>
</evidence>
<feature type="transmembrane region" description="Helical" evidence="6">
    <location>
        <begin position="623"/>
        <end position="644"/>
    </location>
</feature>
<gene>
    <name evidence="8" type="ORF">EJK80_11545</name>
</gene>
<dbReference type="EMBL" id="VHIR01000021">
    <property type="protein sequence ID" value="TQE42648.1"/>
    <property type="molecule type" value="Genomic_DNA"/>
</dbReference>
<keyword evidence="5 6" id="KW-0472">Membrane</keyword>
<feature type="transmembrane region" description="Helical" evidence="6">
    <location>
        <begin position="426"/>
        <end position="448"/>
    </location>
</feature>
<accession>A0A540R4K2</accession>
<evidence type="ECO:0000256" key="4">
    <source>
        <dbReference type="ARBA" id="ARBA00022989"/>
    </source>
</evidence>
<dbReference type="InterPro" id="IPR032694">
    <property type="entry name" value="CopC/D"/>
</dbReference>
<comment type="subcellular location">
    <subcellularLocation>
        <location evidence="1">Cell membrane</location>
        <topology evidence="1">Multi-pass membrane protein</topology>
    </subcellularLocation>
</comment>
<feature type="transmembrane region" description="Helical" evidence="6">
    <location>
        <begin position="73"/>
        <end position="97"/>
    </location>
</feature>